<organism evidence="1 2">
    <name type="scientific">Anaerosolibacter carboniphilus</name>
    <dbReference type="NCBI Taxonomy" id="1417629"/>
    <lineage>
        <taxon>Bacteria</taxon>
        <taxon>Bacillati</taxon>
        <taxon>Bacillota</taxon>
        <taxon>Clostridia</taxon>
        <taxon>Peptostreptococcales</taxon>
        <taxon>Thermotaleaceae</taxon>
        <taxon>Anaerosolibacter</taxon>
    </lineage>
</organism>
<proteinExistence type="predicted"/>
<dbReference type="InterPro" id="IPR011006">
    <property type="entry name" value="CheY-like_superfamily"/>
</dbReference>
<keyword evidence="2" id="KW-1185">Reference proteome</keyword>
<sequence length="73" mass="8449">MNNRISILVIEDDSDISSMICDLLKRNGYNAKPVYSGTEALMVFNNKVDLDVKGTVLLTLYNFYGKMHQKRWF</sequence>
<dbReference type="RefSeq" id="WP_184310424.1">
    <property type="nucleotide sequence ID" value="NZ_JACHEN010000010.1"/>
</dbReference>
<dbReference type="Proteomes" id="UP000579281">
    <property type="component" value="Unassembled WGS sequence"/>
</dbReference>
<keyword evidence="1" id="KW-0238">DNA-binding</keyword>
<reference evidence="1 2" key="1">
    <citation type="submission" date="2020-08" db="EMBL/GenBank/DDBJ databases">
        <title>Genomic Encyclopedia of Type Strains, Phase IV (KMG-IV): sequencing the most valuable type-strain genomes for metagenomic binning, comparative biology and taxonomic classification.</title>
        <authorList>
            <person name="Goeker M."/>
        </authorList>
    </citation>
    <scope>NUCLEOTIDE SEQUENCE [LARGE SCALE GENOMIC DNA]</scope>
    <source>
        <strain evidence="1 2">DSM 103526</strain>
    </source>
</reference>
<accession>A0A841KUK5</accession>
<protein>
    <submittedName>
        <fullName evidence="1">DNA-binding response OmpR family regulator</fullName>
    </submittedName>
</protein>
<dbReference type="Gene3D" id="3.40.50.2300">
    <property type="match status" value="1"/>
</dbReference>
<dbReference type="GO" id="GO:0003677">
    <property type="term" value="F:DNA binding"/>
    <property type="evidence" value="ECO:0007669"/>
    <property type="project" value="UniProtKB-KW"/>
</dbReference>
<dbReference type="AlphaFoldDB" id="A0A841KUK5"/>
<dbReference type="EMBL" id="JACHEN010000010">
    <property type="protein sequence ID" value="MBB6215878.1"/>
    <property type="molecule type" value="Genomic_DNA"/>
</dbReference>
<evidence type="ECO:0000313" key="1">
    <source>
        <dbReference type="EMBL" id="MBB6215878.1"/>
    </source>
</evidence>
<name>A0A841KUK5_9FIRM</name>
<evidence type="ECO:0000313" key="2">
    <source>
        <dbReference type="Proteomes" id="UP000579281"/>
    </source>
</evidence>
<comment type="caution">
    <text evidence="1">The sequence shown here is derived from an EMBL/GenBank/DDBJ whole genome shotgun (WGS) entry which is preliminary data.</text>
</comment>
<dbReference type="SUPFAM" id="SSF52172">
    <property type="entry name" value="CheY-like"/>
    <property type="match status" value="1"/>
</dbReference>
<gene>
    <name evidence="1" type="ORF">HNQ80_001969</name>
</gene>